<keyword evidence="1" id="KW-0862">Zinc</keyword>
<feature type="domain" description="C2H2-type" evidence="2">
    <location>
        <begin position="64"/>
        <end position="92"/>
    </location>
</feature>
<keyword evidence="4" id="KW-1185">Reference proteome</keyword>
<dbReference type="EMBL" id="LR999456">
    <property type="protein sequence ID" value="CAE6102944.1"/>
    <property type="molecule type" value="Genomic_DNA"/>
</dbReference>
<accession>A0A8S2AHH9</accession>
<dbReference type="GO" id="GO:0008270">
    <property type="term" value="F:zinc ion binding"/>
    <property type="evidence" value="ECO:0007669"/>
    <property type="project" value="UniProtKB-KW"/>
</dbReference>
<dbReference type="InterPro" id="IPR013087">
    <property type="entry name" value="Znf_C2H2_type"/>
</dbReference>
<dbReference type="PANTHER" id="PTHR46869:SF22">
    <property type="entry name" value="C2H2-TYPE ZINC FINGER FAMILY PROTEIN"/>
    <property type="match status" value="1"/>
</dbReference>
<feature type="domain" description="C2H2-type" evidence="2">
    <location>
        <begin position="366"/>
        <end position="393"/>
    </location>
</feature>
<name>A0A8S2AHH9_ARAAE</name>
<dbReference type="SMART" id="SM00355">
    <property type="entry name" value="ZnF_C2H2"/>
    <property type="match status" value="2"/>
</dbReference>
<dbReference type="Pfam" id="PF13912">
    <property type="entry name" value="zf-C2H2_6"/>
    <property type="match status" value="1"/>
</dbReference>
<proteinExistence type="predicted"/>
<dbReference type="AlphaFoldDB" id="A0A8S2AHH9"/>
<dbReference type="InterPro" id="IPR036236">
    <property type="entry name" value="Znf_C2H2_sf"/>
</dbReference>
<evidence type="ECO:0000313" key="4">
    <source>
        <dbReference type="Proteomes" id="UP000682877"/>
    </source>
</evidence>
<dbReference type="Proteomes" id="UP000682877">
    <property type="component" value="Chromosome 6"/>
</dbReference>
<organism evidence="3 4">
    <name type="scientific">Arabidopsis arenosa</name>
    <name type="common">Sand rock-cress</name>
    <name type="synonym">Cardaminopsis arenosa</name>
    <dbReference type="NCBI Taxonomy" id="38785"/>
    <lineage>
        <taxon>Eukaryota</taxon>
        <taxon>Viridiplantae</taxon>
        <taxon>Streptophyta</taxon>
        <taxon>Embryophyta</taxon>
        <taxon>Tracheophyta</taxon>
        <taxon>Spermatophyta</taxon>
        <taxon>Magnoliopsida</taxon>
        <taxon>eudicotyledons</taxon>
        <taxon>Gunneridae</taxon>
        <taxon>Pentapetalae</taxon>
        <taxon>rosids</taxon>
        <taxon>malvids</taxon>
        <taxon>Brassicales</taxon>
        <taxon>Brassicaceae</taxon>
        <taxon>Camelineae</taxon>
        <taxon>Arabidopsis</taxon>
    </lineage>
</organism>
<evidence type="ECO:0000256" key="1">
    <source>
        <dbReference type="PROSITE-ProRule" id="PRU00042"/>
    </source>
</evidence>
<keyword evidence="1" id="KW-0479">Metal-binding</keyword>
<sequence>MEEAHQDLHKPIYGDLRNLKITQSRKETEESTNQQRDFTCYYGLRENPKKKTQESPEPMKKILFRCEECGKGFRYEKCFSNHRAMMHLSTNQKVYEESVMSLCRSLSFVRKKKRSRHVRYKKTSFSCSFTTFHEPRSVFAANDEELEVADCLILLSESTPKFVDGLKLLAEAVHVTTHETPKSSYDLGCLRNKKPRKGGEFEYGVFSNEHRFMEEGFSSYGTSKEPASFLRDNRLDQQKRRKAGEFGSGFLSNEQRMLKEEITTPVTFKGPASFLGYKCVLDQQKLRNGGEFGSEFLSNEQKLMEGTWKEPASFLGTKIELKQRKLRKAGDFETGYYRTELGVGAMECSDSDTEMITESDKKNVEHQCRLCNKILSSYQALGGHQTIHRMSKCKNKKNFTEELVEPEDESMRCSVTKRRRNTSVASFQGISARFML</sequence>
<evidence type="ECO:0000259" key="2">
    <source>
        <dbReference type="PROSITE" id="PS50157"/>
    </source>
</evidence>
<reference evidence="3" key="1">
    <citation type="submission" date="2021-01" db="EMBL/GenBank/DDBJ databases">
        <authorList>
            <person name="Bezrukov I."/>
        </authorList>
    </citation>
    <scope>NUCLEOTIDE SEQUENCE</scope>
</reference>
<keyword evidence="1" id="KW-0863">Zinc-finger</keyword>
<dbReference type="PANTHER" id="PTHR46869">
    <property type="entry name" value="C2H2-LIKE ZINC FINGER PROTEIN"/>
    <property type="match status" value="1"/>
</dbReference>
<dbReference type="PROSITE" id="PS50157">
    <property type="entry name" value="ZINC_FINGER_C2H2_2"/>
    <property type="match status" value="2"/>
</dbReference>
<protein>
    <recommendedName>
        <fullName evidence="2">C2H2-type domain-containing protein</fullName>
    </recommendedName>
</protein>
<dbReference type="PROSITE" id="PS00028">
    <property type="entry name" value="ZINC_FINGER_C2H2_1"/>
    <property type="match status" value="2"/>
</dbReference>
<dbReference type="SUPFAM" id="SSF57667">
    <property type="entry name" value="beta-beta-alpha zinc fingers"/>
    <property type="match status" value="1"/>
</dbReference>
<gene>
    <name evidence="3" type="ORF">AARE701A_LOCUS15320</name>
</gene>
<evidence type="ECO:0000313" key="3">
    <source>
        <dbReference type="EMBL" id="CAE6102944.1"/>
    </source>
</evidence>